<keyword evidence="2" id="KW-0378">Hydrolase</keyword>
<name>A0ABT0UK96_9ACTN</name>
<dbReference type="RefSeq" id="WP_250919266.1">
    <property type="nucleotide sequence ID" value="NZ_JAMQAW010000009.1"/>
</dbReference>
<keyword evidence="3" id="KW-1185">Reference proteome</keyword>
<organism evidence="2 3">
    <name type="scientific">Streptomyces albipurpureus</name>
    <dbReference type="NCBI Taxonomy" id="2897419"/>
    <lineage>
        <taxon>Bacteria</taxon>
        <taxon>Bacillati</taxon>
        <taxon>Actinomycetota</taxon>
        <taxon>Actinomycetes</taxon>
        <taxon>Kitasatosporales</taxon>
        <taxon>Streptomycetaceae</taxon>
        <taxon>Streptomyces</taxon>
    </lineage>
</organism>
<dbReference type="InterPro" id="IPR004176">
    <property type="entry name" value="Clp_R_N"/>
</dbReference>
<dbReference type="GO" id="GO:0008233">
    <property type="term" value="F:peptidase activity"/>
    <property type="evidence" value="ECO:0007669"/>
    <property type="project" value="UniProtKB-KW"/>
</dbReference>
<evidence type="ECO:0000313" key="3">
    <source>
        <dbReference type="Proteomes" id="UP001431429"/>
    </source>
</evidence>
<reference evidence="2" key="1">
    <citation type="submission" date="2022-06" db="EMBL/GenBank/DDBJ databases">
        <title>Genome public.</title>
        <authorList>
            <person name="Sun Q."/>
        </authorList>
    </citation>
    <scope>NUCLEOTIDE SEQUENCE</scope>
    <source>
        <strain evidence="2">CWNU-1</strain>
    </source>
</reference>
<comment type="caution">
    <text evidence="2">The sequence shown here is derived from an EMBL/GenBank/DDBJ whole genome shotgun (WGS) entry which is preliminary data.</text>
</comment>
<dbReference type="Gene3D" id="1.10.1780.10">
    <property type="entry name" value="Clp, N-terminal domain"/>
    <property type="match status" value="1"/>
</dbReference>
<evidence type="ECO:0000313" key="2">
    <source>
        <dbReference type="EMBL" id="MCM2388923.1"/>
    </source>
</evidence>
<keyword evidence="2" id="KW-0645">Protease</keyword>
<dbReference type="InterPro" id="IPR036628">
    <property type="entry name" value="Clp_N_dom_sf"/>
</dbReference>
<evidence type="ECO:0000259" key="1">
    <source>
        <dbReference type="Pfam" id="PF02861"/>
    </source>
</evidence>
<proteinExistence type="predicted"/>
<sequence>MTAFDKYLHAVIVRAVDEAREGGSTLVEAHHLLLSIAADQEAVTHQILASVGLDHAGVRDALDREFEHSLSTVGVSLTAYDLPAPSPSAERPKIGASAKLALDRMISSVARKKDLRPPHVLLGVLQAQVGKVPRALARAGIDQAALVARVLQALDDDDGGQ</sequence>
<dbReference type="Pfam" id="PF02861">
    <property type="entry name" value="Clp_N"/>
    <property type="match status" value="1"/>
</dbReference>
<dbReference type="SUPFAM" id="SSF81923">
    <property type="entry name" value="Double Clp-N motif"/>
    <property type="match status" value="1"/>
</dbReference>
<dbReference type="Proteomes" id="UP001431429">
    <property type="component" value="Unassembled WGS sequence"/>
</dbReference>
<dbReference type="EMBL" id="JAMQAW010000009">
    <property type="protein sequence ID" value="MCM2388923.1"/>
    <property type="molecule type" value="Genomic_DNA"/>
</dbReference>
<dbReference type="GO" id="GO:0006508">
    <property type="term" value="P:proteolysis"/>
    <property type="evidence" value="ECO:0007669"/>
    <property type="project" value="UniProtKB-KW"/>
</dbReference>
<feature type="domain" description="Clp R" evidence="1">
    <location>
        <begin position="4"/>
        <end position="73"/>
    </location>
</feature>
<gene>
    <name evidence="2" type="ORF">NBG84_11570</name>
</gene>
<accession>A0ABT0UK96</accession>
<protein>
    <submittedName>
        <fullName evidence="2">Clp protease</fullName>
    </submittedName>
</protein>